<accession>A0A177I075</accession>
<dbReference type="Proteomes" id="UP000077381">
    <property type="component" value="Unassembled WGS sequence"/>
</dbReference>
<proteinExistence type="predicted"/>
<feature type="region of interest" description="Disordered" evidence="1">
    <location>
        <begin position="1"/>
        <end position="29"/>
    </location>
</feature>
<dbReference type="InterPro" id="IPR049750">
    <property type="entry name" value="SGM_5486-like-assoc"/>
</dbReference>
<gene>
    <name evidence="3" type="ORF">STSP_00960</name>
</gene>
<reference evidence="3 4" key="1">
    <citation type="submission" date="2015-12" db="EMBL/GenBank/DDBJ databases">
        <title>Genome sequence of Streptomyces sp. G25.</title>
        <authorList>
            <person name="Poehlein A."/>
            <person name="Roettig A."/>
            <person name="Hiessl S."/>
            <person name="Hauschild P."/>
            <person name="Schauer J."/>
            <person name="Madkour M.H."/>
            <person name="Al-Ansari A.M."/>
            <person name="Almakishah N.H."/>
            <person name="Steinbuechel A."/>
            <person name="Daniel R."/>
        </authorList>
    </citation>
    <scope>NUCLEOTIDE SEQUENCE [LARGE SCALE GENOMIC DNA]</scope>
    <source>
        <strain evidence="4">G25(2015)</strain>
    </source>
</reference>
<keyword evidence="4" id="KW-1185">Reference proteome</keyword>
<evidence type="ECO:0000313" key="3">
    <source>
        <dbReference type="EMBL" id="OAH16501.1"/>
    </source>
</evidence>
<comment type="caution">
    <text evidence="3">The sequence shown here is derived from an EMBL/GenBank/DDBJ whole genome shotgun (WGS) entry which is preliminary data.</text>
</comment>
<protein>
    <submittedName>
        <fullName evidence="3">Uncharacterized protein</fullName>
    </submittedName>
</protein>
<evidence type="ECO:0000313" key="4">
    <source>
        <dbReference type="Proteomes" id="UP000077381"/>
    </source>
</evidence>
<evidence type="ECO:0000256" key="1">
    <source>
        <dbReference type="SAM" id="MobiDB-lite"/>
    </source>
</evidence>
<dbReference type="AlphaFoldDB" id="A0A177I075"/>
<feature type="transmembrane region" description="Helical" evidence="2">
    <location>
        <begin position="52"/>
        <end position="73"/>
    </location>
</feature>
<dbReference type="PATRIC" id="fig|1716141.3.peg.108"/>
<keyword evidence="2" id="KW-1133">Transmembrane helix</keyword>
<evidence type="ECO:0000256" key="2">
    <source>
        <dbReference type="SAM" id="Phobius"/>
    </source>
</evidence>
<dbReference type="STRING" id="1716141.STSP_00960"/>
<dbReference type="EMBL" id="LOHS01000014">
    <property type="protein sequence ID" value="OAH16501.1"/>
    <property type="molecule type" value="Genomic_DNA"/>
</dbReference>
<dbReference type="NCBIfam" id="NF040912">
    <property type="entry name" value="SGM_5486_fam"/>
    <property type="match status" value="1"/>
</dbReference>
<organism evidence="3 4">
    <name type="scientific">Streptomyces jeddahensis</name>
    <dbReference type="NCBI Taxonomy" id="1716141"/>
    <lineage>
        <taxon>Bacteria</taxon>
        <taxon>Bacillati</taxon>
        <taxon>Actinomycetota</taxon>
        <taxon>Actinomycetes</taxon>
        <taxon>Kitasatosporales</taxon>
        <taxon>Streptomycetaceae</taxon>
        <taxon>Streptomyces</taxon>
    </lineage>
</organism>
<sequence length="75" mass="7706">MRGARGDLSPVGQACSSRHAPAHPGGGPPYRGCDTCRMPVLDPNPQNGQKKLLLVFGAMLAITVIIGIIASIASP</sequence>
<name>A0A177I075_9ACTN</name>
<keyword evidence="2" id="KW-0472">Membrane</keyword>
<keyword evidence="2" id="KW-0812">Transmembrane</keyword>